<feature type="binding site" evidence="9">
    <location>
        <position position="258"/>
    </location>
    <ligand>
        <name>substrate</name>
    </ligand>
</feature>
<dbReference type="HAMAP" id="MF_01972">
    <property type="entry name" value="T23O"/>
    <property type="match status" value="1"/>
</dbReference>
<keyword evidence="3 9" id="KW-0479">Metal-binding</keyword>
<comment type="cofactor">
    <cofactor evidence="9">
        <name>heme</name>
        <dbReference type="ChEBI" id="CHEBI:30413"/>
    </cofactor>
    <text evidence="9">Binds 1 heme group per subunit.</text>
</comment>
<dbReference type="GO" id="GO:0019442">
    <property type="term" value="P:L-tryptophan catabolic process to acetyl-CoA"/>
    <property type="evidence" value="ECO:0007669"/>
    <property type="project" value="TreeGrafter"/>
</dbReference>
<dbReference type="OrthoDB" id="9776847at2"/>
<dbReference type="InterPro" id="IPR017485">
    <property type="entry name" value="Trp_2-3-dOase_bac"/>
</dbReference>
<feature type="binding site" description="axial binding residue" evidence="9">
    <location>
        <position position="244"/>
    </location>
    <ligand>
        <name>heme</name>
        <dbReference type="ChEBI" id="CHEBI:30413"/>
    </ligand>
    <ligandPart>
        <name>Fe</name>
        <dbReference type="ChEBI" id="CHEBI:18248"/>
    </ligandPart>
</feature>
<evidence type="ECO:0000256" key="6">
    <source>
        <dbReference type="ARBA" id="ARBA00023004"/>
    </source>
</evidence>
<reference evidence="11" key="1">
    <citation type="submission" date="2016-05" db="EMBL/GenBank/DDBJ databases">
        <authorList>
            <person name="Baek K."/>
            <person name="Yang S.-J."/>
        </authorList>
    </citation>
    <scope>NUCLEOTIDE SEQUENCE [LARGE SCALE GENOMIC DNA]</scope>
    <source>
        <strain evidence="11">ST58-10</strain>
    </source>
</reference>
<dbReference type="RefSeq" id="WP_067378917.1">
    <property type="nucleotide sequence ID" value="NZ_CP015839.1"/>
</dbReference>
<name>A0A1A9EWH4_9GAMM</name>
<evidence type="ECO:0000256" key="8">
    <source>
        <dbReference type="ARBA" id="ARBA00050412"/>
    </source>
</evidence>
<dbReference type="UniPathway" id="UPA00333">
    <property type="reaction ID" value="UER00453"/>
</dbReference>
<dbReference type="NCBIfam" id="TIGR03036">
    <property type="entry name" value="trp_2_3_diox"/>
    <property type="match status" value="1"/>
</dbReference>
<comment type="catalytic activity">
    <reaction evidence="8 9">
        <text>L-tryptophan + O2 = N-formyl-L-kynurenine</text>
        <dbReference type="Rhea" id="RHEA:24536"/>
        <dbReference type="ChEBI" id="CHEBI:15379"/>
        <dbReference type="ChEBI" id="CHEBI:57912"/>
        <dbReference type="ChEBI" id="CHEBI:58629"/>
        <dbReference type="EC" id="1.13.11.11"/>
    </reaction>
</comment>
<dbReference type="Gene3D" id="1.20.58.480">
    <property type="match status" value="1"/>
</dbReference>
<dbReference type="InterPro" id="IPR004981">
    <property type="entry name" value="Trp_2_3_dOase"/>
</dbReference>
<evidence type="ECO:0000256" key="7">
    <source>
        <dbReference type="ARBA" id="ARBA00023079"/>
    </source>
</evidence>
<dbReference type="GO" id="GO:0046872">
    <property type="term" value="F:metal ion binding"/>
    <property type="evidence" value="ECO:0007669"/>
    <property type="project" value="UniProtKB-KW"/>
</dbReference>
<protein>
    <recommendedName>
        <fullName evidence="9">Tryptophan 2,3-dioxygenase</fullName>
        <shortName evidence="9">TDO</shortName>
        <ecNumber evidence="9">1.13.11.11</ecNumber>
    </recommendedName>
    <alternativeName>
        <fullName evidence="9">Tryptamin 2,3-dioxygenase</fullName>
    </alternativeName>
    <alternativeName>
        <fullName evidence="9">Tryptophan oxygenase</fullName>
        <shortName evidence="9">TO</shortName>
        <shortName evidence="9">TRPO</shortName>
    </alternativeName>
    <alternativeName>
        <fullName evidence="9">Tryptophan pyrrolase</fullName>
    </alternativeName>
    <alternativeName>
        <fullName evidence="9">Tryptophanase</fullName>
    </alternativeName>
</protein>
<dbReference type="SUPFAM" id="SSF140959">
    <property type="entry name" value="Indolic compounds 2,3-dioxygenase-like"/>
    <property type="match status" value="1"/>
</dbReference>
<dbReference type="GO" id="GO:0019441">
    <property type="term" value="P:L-tryptophan catabolic process to kynurenine"/>
    <property type="evidence" value="ECO:0007669"/>
    <property type="project" value="UniProtKB-UniRule"/>
</dbReference>
<dbReference type="Pfam" id="PF03301">
    <property type="entry name" value="Trp_dioxygenase"/>
    <property type="match status" value="2"/>
</dbReference>
<dbReference type="EMBL" id="CP015839">
    <property type="protein sequence ID" value="ANG61883.1"/>
    <property type="molecule type" value="Genomic_DNA"/>
</dbReference>
<comment type="subunit">
    <text evidence="1 9">Homotetramer.</text>
</comment>
<evidence type="ECO:0000256" key="1">
    <source>
        <dbReference type="ARBA" id="ARBA00011881"/>
    </source>
</evidence>
<keyword evidence="6 9" id="KW-0408">Iron</keyword>
<dbReference type="EC" id="1.13.11.11" evidence="9"/>
<keyword evidence="4 9" id="KW-0223">Dioxygenase</keyword>
<comment type="pathway">
    <text evidence="9">Amino-acid degradation; L-tryptophan degradation via kynurenine pathway; L-kynurenine from L-tryptophan: step 1/2.</text>
</comment>
<dbReference type="GO" id="GO:0004833">
    <property type="term" value="F:L-tryptophan 2,3-dioxygenase activity"/>
    <property type="evidence" value="ECO:0007669"/>
    <property type="project" value="UniProtKB-UniRule"/>
</dbReference>
<dbReference type="PANTHER" id="PTHR10138">
    <property type="entry name" value="TRYPTOPHAN 2,3-DIOXYGENASE"/>
    <property type="match status" value="1"/>
</dbReference>
<feature type="binding site" evidence="9">
    <location>
        <position position="121"/>
    </location>
    <ligand>
        <name>substrate</name>
    </ligand>
</feature>
<dbReference type="STRING" id="1821621.A8C75_04880"/>
<feature type="binding site" evidence="9">
    <location>
        <position position="117"/>
    </location>
    <ligand>
        <name>substrate</name>
    </ligand>
</feature>
<evidence type="ECO:0000256" key="4">
    <source>
        <dbReference type="ARBA" id="ARBA00022964"/>
    </source>
</evidence>
<dbReference type="GO" id="GO:0020037">
    <property type="term" value="F:heme binding"/>
    <property type="evidence" value="ECO:0007669"/>
    <property type="project" value="UniProtKB-UniRule"/>
</dbReference>
<evidence type="ECO:0000256" key="5">
    <source>
        <dbReference type="ARBA" id="ARBA00023002"/>
    </source>
</evidence>
<dbReference type="KEGG" id="mars:A8C75_04880"/>
<comment type="function">
    <text evidence="9">Heme-dependent dioxygenase that catalyzes the oxidative cleavage of the L-tryptophan (L-Trp) pyrrole ring and converts L-tryptophan to N-formyl-L-kynurenine. Catalyzes the oxidative cleavage of the indole moiety.</text>
</comment>
<reference evidence="10 11" key="2">
    <citation type="journal article" date="2018" name="Int. J. Syst. Evol. Microbiol.">
        <title>Marinobacterium aestuarii sp. nov., a benzene-degrading marine bacterium isolated from estuary sediment.</title>
        <authorList>
            <person name="Bae S.S."/>
            <person name="Jung J."/>
            <person name="Chung D."/>
            <person name="Baek K."/>
        </authorList>
    </citation>
    <scope>NUCLEOTIDE SEQUENCE [LARGE SCALE GENOMIC DNA]</scope>
    <source>
        <strain evidence="10 11">ST58-10</strain>
    </source>
</reference>
<evidence type="ECO:0000256" key="2">
    <source>
        <dbReference type="ARBA" id="ARBA00022617"/>
    </source>
</evidence>
<evidence type="ECO:0000256" key="9">
    <source>
        <dbReference type="HAMAP-Rule" id="MF_01972"/>
    </source>
</evidence>
<evidence type="ECO:0000256" key="3">
    <source>
        <dbReference type="ARBA" id="ARBA00022723"/>
    </source>
</evidence>
<keyword evidence="2 9" id="KW-0349">Heme</keyword>
<comment type="similarity">
    <text evidence="9">Belongs to the tryptophan 2,3-dioxygenase family.</text>
</comment>
<dbReference type="InterPro" id="IPR037217">
    <property type="entry name" value="Trp/Indoleamine_2_3_dOase-like"/>
</dbReference>
<evidence type="ECO:0000313" key="11">
    <source>
        <dbReference type="Proteomes" id="UP000078070"/>
    </source>
</evidence>
<keyword evidence="7 9" id="KW-0823">Tryptophan catabolism</keyword>
<organism evidence="10 11">
    <name type="scientific">Marinobacterium aestuarii</name>
    <dbReference type="NCBI Taxonomy" id="1821621"/>
    <lineage>
        <taxon>Bacteria</taxon>
        <taxon>Pseudomonadati</taxon>
        <taxon>Pseudomonadota</taxon>
        <taxon>Gammaproteobacteria</taxon>
        <taxon>Oceanospirillales</taxon>
        <taxon>Oceanospirillaceae</taxon>
        <taxon>Marinobacterium</taxon>
    </lineage>
</organism>
<evidence type="ECO:0000313" key="10">
    <source>
        <dbReference type="EMBL" id="ANG61883.1"/>
    </source>
</evidence>
<dbReference type="PANTHER" id="PTHR10138:SF0">
    <property type="entry name" value="TRYPTOPHAN 2,3-DIOXYGENASE"/>
    <property type="match status" value="1"/>
</dbReference>
<dbReference type="Proteomes" id="UP000078070">
    <property type="component" value="Chromosome"/>
</dbReference>
<proteinExistence type="inferred from homology"/>
<gene>
    <name evidence="9" type="primary">kynA</name>
    <name evidence="10" type="ORF">A8C75_04880</name>
</gene>
<accession>A0A1A9EWH4</accession>
<sequence>MSDGCRAQAADRQQVNLDDEKVHWDQNMSYGQYLALEPLLACQNPVSDQHDEMLFIVIHQASELWMKLCLHEAYGAAKHIREDNLRPAFKMLSRVARIQEQLINAWEVLVTMTPADYASFRDDLGQSSGFQSYQYRELEFLLGNKNARMIEAHRAHAQHYAHLQAVLKAPSLYDITLALLQKRGFDIPASHLQRDWSEPYSACPQVEAAWSEIYRNTSKYWDLYELAEKLVDMEYNFQKWRFSHMKTVERIIGYRHGTGGTAGVKYLVKALDLQFFPELWSVRTSV</sequence>
<dbReference type="FunFam" id="1.20.58.480:FF:000001">
    <property type="entry name" value="Tryptophan 2,3-dioxygenase"/>
    <property type="match status" value="1"/>
</dbReference>
<feature type="binding site" evidence="9">
    <location>
        <begin position="55"/>
        <end position="59"/>
    </location>
    <ligand>
        <name>substrate</name>
    </ligand>
</feature>
<dbReference type="AlphaFoldDB" id="A0A1A9EWH4"/>
<keyword evidence="5 9" id="KW-0560">Oxidoreductase</keyword>
<keyword evidence="11" id="KW-1185">Reference proteome</keyword>